<dbReference type="AlphaFoldDB" id="A0A0L6UBM6"/>
<dbReference type="EMBL" id="LAVV01013138">
    <property type="protein sequence ID" value="KNZ45954.1"/>
    <property type="molecule type" value="Genomic_DNA"/>
</dbReference>
<gene>
    <name evidence="2" type="ORF">VP01_767g5</name>
</gene>
<accession>A0A0L6UBM6</accession>
<sequence>MFSIFTAVAEATEHSTCFNYFMKKDGCVLSSADSSTRCKAPAKDHPAPVKAFSLGSQKNPNQKKSPPSSQLIRRYDAKKSAFPIGSGDGICGFYNSTSELGVCLWSGAEQNEPTVKTAGWLNGLKTSNCGKRIHIQRTGKPETVQHVQVLDGCGFNTVKLDEGCFQIGVTVALFNKFKPSADEQASQLLFGGLTWDFDNLDGKSTQQGPV</sequence>
<dbReference type="OrthoDB" id="2500318at2759"/>
<feature type="region of interest" description="Disordered" evidence="1">
    <location>
        <begin position="49"/>
        <end position="70"/>
    </location>
</feature>
<proteinExistence type="predicted"/>
<reference evidence="2 3" key="1">
    <citation type="submission" date="2015-08" db="EMBL/GenBank/DDBJ databases">
        <title>Next Generation Sequencing and Analysis of the Genome of Puccinia sorghi L Schw, the Causal Agent of Maize Common Rust.</title>
        <authorList>
            <person name="Rochi L."/>
            <person name="Burguener G."/>
            <person name="Darino M."/>
            <person name="Turjanski A."/>
            <person name="Kreff E."/>
            <person name="Dieguez M.J."/>
            <person name="Sacco F."/>
        </authorList>
    </citation>
    <scope>NUCLEOTIDE SEQUENCE [LARGE SCALE GENOMIC DNA]</scope>
    <source>
        <strain evidence="2 3">RO10H11247</strain>
    </source>
</reference>
<dbReference type="Proteomes" id="UP000037035">
    <property type="component" value="Unassembled WGS sequence"/>
</dbReference>
<comment type="caution">
    <text evidence="2">The sequence shown here is derived from an EMBL/GenBank/DDBJ whole genome shotgun (WGS) entry which is preliminary data.</text>
</comment>
<evidence type="ECO:0000313" key="3">
    <source>
        <dbReference type="Proteomes" id="UP000037035"/>
    </source>
</evidence>
<keyword evidence="3" id="KW-1185">Reference proteome</keyword>
<evidence type="ECO:0000313" key="2">
    <source>
        <dbReference type="EMBL" id="KNZ45954.1"/>
    </source>
</evidence>
<evidence type="ECO:0000256" key="1">
    <source>
        <dbReference type="SAM" id="MobiDB-lite"/>
    </source>
</evidence>
<name>A0A0L6UBM6_9BASI</name>
<organism evidence="2 3">
    <name type="scientific">Puccinia sorghi</name>
    <dbReference type="NCBI Taxonomy" id="27349"/>
    <lineage>
        <taxon>Eukaryota</taxon>
        <taxon>Fungi</taxon>
        <taxon>Dikarya</taxon>
        <taxon>Basidiomycota</taxon>
        <taxon>Pucciniomycotina</taxon>
        <taxon>Pucciniomycetes</taxon>
        <taxon>Pucciniales</taxon>
        <taxon>Pucciniaceae</taxon>
        <taxon>Puccinia</taxon>
    </lineage>
</organism>
<dbReference type="VEuPathDB" id="FungiDB:VP01_767g5"/>
<feature type="compositionally biased region" description="Polar residues" evidence="1">
    <location>
        <begin position="54"/>
        <end position="70"/>
    </location>
</feature>
<protein>
    <submittedName>
        <fullName evidence="2">Uncharacterized protein</fullName>
    </submittedName>
</protein>